<proteinExistence type="predicted"/>
<reference evidence="1 2" key="1">
    <citation type="journal article" date="2019" name="Genome Biol. Evol.">
        <title>Insights into the evolution of the New World diploid cottons (Gossypium, subgenus Houzingenia) based on genome sequencing.</title>
        <authorList>
            <person name="Grover C.E."/>
            <person name="Arick M.A. 2nd"/>
            <person name="Thrash A."/>
            <person name="Conover J.L."/>
            <person name="Sanders W.S."/>
            <person name="Peterson D.G."/>
            <person name="Frelichowski J.E."/>
            <person name="Scheffler J.A."/>
            <person name="Scheffler B.E."/>
            <person name="Wendel J.F."/>
        </authorList>
    </citation>
    <scope>NUCLEOTIDE SEQUENCE [LARGE SCALE GENOMIC DNA]</scope>
    <source>
        <strain evidence="1">57</strain>
        <tissue evidence="1">Leaf</tissue>
    </source>
</reference>
<organism evidence="1 2">
    <name type="scientific">Gossypium klotzschianum</name>
    <dbReference type="NCBI Taxonomy" id="34286"/>
    <lineage>
        <taxon>Eukaryota</taxon>
        <taxon>Viridiplantae</taxon>
        <taxon>Streptophyta</taxon>
        <taxon>Embryophyta</taxon>
        <taxon>Tracheophyta</taxon>
        <taxon>Spermatophyta</taxon>
        <taxon>Magnoliopsida</taxon>
        <taxon>eudicotyledons</taxon>
        <taxon>Gunneridae</taxon>
        <taxon>Pentapetalae</taxon>
        <taxon>rosids</taxon>
        <taxon>malvids</taxon>
        <taxon>Malvales</taxon>
        <taxon>Malvaceae</taxon>
        <taxon>Malvoideae</taxon>
        <taxon>Gossypium</taxon>
    </lineage>
</organism>
<protein>
    <submittedName>
        <fullName evidence="1">Uncharacterized protein</fullName>
    </submittedName>
</protein>
<keyword evidence="2" id="KW-1185">Reference proteome</keyword>
<sequence>MVAAEVCNCPFSGLLTEFY</sequence>
<dbReference type="EMBL" id="JABFAB010000001">
    <property type="protein sequence ID" value="MBA0639733.1"/>
    <property type="molecule type" value="Genomic_DNA"/>
</dbReference>
<comment type="caution">
    <text evidence="1">The sequence shown here is derived from an EMBL/GenBank/DDBJ whole genome shotgun (WGS) entry which is preliminary data.</text>
</comment>
<gene>
    <name evidence="1" type="ORF">Goklo_022752</name>
</gene>
<evidence type="ECO:0000313" key="1">
    <source>
        <dbReference type="EMBL" id="MBA0639733.1"/>
    </source>
</evidence>
<evidence type="ECO:0000313" key="2">
    <source>
        <dbReference type="Proteomes" id="UP000593573"/>
    </source>
</evidence>
<accession>A0A7J8TNL6</accession>
<dbReference type="AlphaFoldDB" id="A0A7J8TNL6"/>
<name>A0A7J8TNL6_9ROSI</name>
<dbReference type="Proteomes" id="UP000593573">
    <property type="component" value="Unassembled WGS sequence"/>
</dbReference>